<sequence>MTRTTEETVRAFLTEVRSGRSPERADRYMASTVLAHQVRAGARVTLERGPSNYTEHVKEMLEMFGPFEFIFDELLVDGDRAYARWVQQGTHVGVIDGHAPTGQPVETIGSAVYRVAEGRIVEYWIQQDAAGLTAQLAASES</sequence>
<reference evidence="1 2" key="1">
    <citation type="submission" date="2020-07" db="EMBL/GenBank/DDBJ databases">
        <title>Sequencing the genomes of 1000 actinobacteria strains.</title>
        <authorList>
            <person name="Klenk H.-P."/>
        </authorList>
    </citation>
    <scope>NUCLEOTIDE SEQUENCE [LARGE SCALE GENOMIC DNA]</scope>
    <source>
        <strain evidence="1 2">DSM 17380</strain>
    </source>
</reference>
<gene>
    <name evidence="1" type="ORF">BJ960_002459</name>
</gene>
<dbReference type="PANTHER" id="PTHR38436:SF1">
    <property type="entry name" value="ESTER CYCLASE"/>
    <property type="match status" value="1"/>
</dbReference>
<dbReference type="PANTHER" id="PTHR38436">
    <property type="entry name" value="POLYKETIDE CYCLASE SNOAL-LIKE DOMAIN"/>
    <property type="match status" value="1"/>
</dbReference>
<comment type="caution">
    <text evidence="1">The sequence shown here is derived from an EMBL/GenBank/DDBJ whole genome shotgun (WGS) entry which is preliminary data.</text>
</comment>
<dbReference type="Proteomes" id="UP000586095">
    <property type="component" value="Unassembled WGS sequence"/>
</dbReference>
<dbReference type="GO" id="GO:0030638">
    <property type="term" value="P:polyketide metabolic process"/>
    <property type="evidence" value="ECO:0007669"/>
    <property type="project" value="InterPro"/>
</dbReference>
<dbReference type="Pfam" id="PF07366">
    <property type="entry name" value="SnoaL"/>
    <property type="match status" value="1"/>
</dbReference>
<keyword evidence="2" id="KW-1185">Reference proteome</keyword>
<dbReference type="AlphaFoldDB" id="A0A852RE57"/>
<organism evidence="1 2">
    <name type="scientific">Leucobacter aridicollis</name>
    <dbReference type="NCBI Taxonomy" id="283878"/>
    <lineage>
        <taxon>Bacteria</taxon>
        <taxon>Bacillati</taxon>
        <taxon>Actinomycetota</taxon>
        <taxon>Actinomycetes</taxon>
        <taxon>Micrococcales</taxon>
        <taxon>Microbacteriaceae</taxon>
        <taxon>Leucobacter</taxon>
    </lineage>
</organism>
<proteinExistence type="predicted"/>
<protein>
    <submittedName>
        <fullName evidence="1">Putative ester cyclase</fullName>
    </submittedName>
</protein>
<evidence type="ECO:0000313" key="2">
    <source>
        <dbReference type="Proteomes" id="UP000586095"/>
    </source>
</evidence>
<dbReference type="Gene3D" id="3.10.450.50">
    <property type="match status" value="1"/>
</dbReference>
<accession>A0A852RE57</accession>
<evidence type="ECO:0000313" key="1">
    <source>
        <dbReference type="EMBL" id="NYD27656.1"/>
    </source>
</evidence>
<dbReference type="SUPFAM" id="SSF54427">
    <property type="entry name" value="NTF2-like"/>
    <property type="match status" value="1"/>
</dbReference>
<dbReference type="EMBL" id="JACCBD010000001">
    <property type="protein sequence ID" value="NYD27656.1"/>
    <property type="molecule type" value="Genomic_DNA"/>
</dbReference>
<dbReference type="InterPro" id="IPR032710">
    <property type="entry name" value="NTF2-like_dom_sf"/>
</dbReference>
<dbReference type="RefSeq" id="WP_185987503.1">
    <property type="nucleotide sequence ID" value="NZ_BAAALZ010000001.1"/>
</dbReference>
<name>A0A852RE57_9MICO</name>
<dbReference type="InterPro" id="IPR009959">
    <property type="entry name" value="Cyclase_SnoaL-like"/>
</dbReference>